<sequence length="420" mass="46680">MNDVNINNFLTLNHVRHILSEQEAIQVAEEVAEQLRQYAENPSYNSSVPYEQARLISEAGLTAISVPKQFGGLGAGVLTIVNVVKIISSADAGVGQLLQIHFTMLRSLLVGFPDEVRDQVVQDILNGKRLGNALAEVGGKNKLDHKTRIEKNQQGEYVLNGSKFYSTGSFLAEWISLFAGSDDGTVNILLHRDSEGLELVDDWEAIGQNNSVSGTVNFHNVIVDEKYIVKRGLVPPIRTGLTWPQILHAAMDTGIAKGALENAVHYLQHHARPWVESGVEKAVYEQHVIKQVGEFAVLVRSSEALLERSAAIFEEHFTNVEDEALQTELILSVAATRSQSDYASLKISSEIFGLLGASSTLSKWNLDRFWRNARTHTTHDPIRWRLYHIGNYYLNDVPPGEYNTELIKKQVQNSSVLQSS</sequence>
<dbReference type="InterPro" id="IPR013107">
    <property type="entry name" value="Acyl-CoA_DH_C"/>
</dbReference>
<dbReference type="Pfam" id="PF08028">
    <property type="entry name" value="Acyl-CoA_dh_2"/>
    <property type="match status" value="1"/>
</dbReference>
<evidence type="ECO:0000256" key="1">
    <source>
        <dbReference type="ARBA" id="ARBA00023002"/>
    </source>
</evidence>
<keyword evidence="1" id="KW-0560">Oxidoreductase</keyword>
<keyword evidence="5" id="KW-1185">Reference proteome</keyword>
<dbReference type="PIRSF" id="PIRSF016578">
    <property type="entry name" value="HsaA"/>
    <property type="match status" value="1"/>
</dbReference>
<reference evidence="5" key="1">
    <citation type="submission" date="2018-03" db="EMBL/GenBank/DDBJ databases">
        <authorList>
            <person name="Blom J."/>
        </authorList>
    </citation>
    <scope>NUCLEOTIDE SEQUENCE [LARGE SCALE GENOMIC DNA]</scope>
    <source>
        <strain evidence="5">KPC-SM-21</strain>
    </source>
</reference>
<dbReference type="InterPro" id="IPR036250">
    <property type="entry name" value="AcylCo_DH-like_C"/>
</dbReference>
<evidence type="ECO:0000313" key="4">
    <source>
        <dbReference type="EMBL" id="SPL70140.1"/>
    </source>
</evidence>
<dbReference type="InterPro" id="IPR009100">
    <property type="entry name" value="AcylCoA_DH/oxidase_NM_dom_sf"/>
</dbReference>
<dbReference type="Gene3D" id="1.10.540.10">
    <property type="entry name" value="Acyl-CoA dehydrogenase/oxidase, N-terminal domain"/>
    <property type="match status" value="1"/>
</dbReference>
<evidence type="ECO:0000313" key="5">
    <source>
        <dbReference type="Proteomes" id="UP000245974"/>
    </source>
</evidence>
<dbReference type="InParanoid" id="A0A2U3MXI3"/>
<dbReference type="InterPro" id="IPR046373">
    <property type="entry name" value="Acyl-CoA_Oxase/DH_mid-dom_sf"/>
</dbReference>
<gene>
    <name evidence="4" type="primary">soxC_4</name>
    <name evidence="4" type="ORF">KPC_1318</name>
</gene>
<evidence type="ECO:0000259" key="2">
    <source>
        <dbReference type="Pfam" id="PF02771"/>
    </source>
</evidence>
<dbReference type="Pfam" id="PF02771">
    <property type="entry name" value="Acyl-CoA_dh_N"/>
    <property type="match status" value="1"/>
</dbReference>
<dbReference type="GO" id="GO:0050660">
    <property type="term" value="F:flavin adenine dinucleotide binding"/>
    <property type="evidence" value="ECO:0007669"/>
    <property type="project" value="InterPro"/>
</dbReference>
<dbReference type="InterPro" id="IPR037069">
    <property type="entry name" value="AcylCoA_DH/ox_N_sf"/>
</dbReference>
<organism evidence="4 5">
    <name type="scientific">Acinetobacter stercoris</name>
    <dbReference type="NCBI Taxonomy" id="2126983"/>
    <lineage>
        <taxon>Bacteria</taxon>
        <taxon>Pseudomonadati</taxon>
        <taxon>Pseudomonadota</taxon>
        <taxon>Gammaproteobacteria</taxon>
        <taxon>Moraxellales</taxon>
        <taxon>Moraxellaceae</taxon>
        <taxon>Acinetobacter</taxon>
    </lineage>
</organism>
<dbReference type="EMBL" id="OOGT01000044">
    <property type="protein sequence ID" value="SPL70140.1"/>
    <property type="molecule type" value="Genomic_DNA"/>
</dbReference>
<dbReference type="RefSeq" id="WP_121973640.1">
    <property type="nucleotide sequence ID" value="NZ_OOGT01000044.1"/>
</dbReference>
<dbReference type="InterPro" id="IPR013786">
    <property type="entry name" value="AcylCoA_DH/ox_N"/>
</dbReference>
<dbReference type="SUPFAM" id="SSF47203">
    <property type="entry name" value="Acyl-CoA dehydrogenase C-terminal domain-like"/>
    <property type="match status" value="1"/>
</dbReference>
<dbReference type="OrthoDB" id="6702653at2"/>
<name>A0A2U3MXI3_9GAMM</name>
<dbReference type="Gene3D" id="2.40.110.10">
    <property type="entry name" value="Butyryl-CoA Dehydrogenase, subunit A, domain 2"/>
    <property type="match status" value="1"/>
</dbReference>
<evidence type="ECO:0000259" key="3">
    <source>
        <dbReference type="Pfam" id="PF08028"/>
    </source>
</evidence>
<dbReference type="AlphaFoldDB" id="A0A2U3MXI3"/>
<proteinExistence type="predicted"/>
<dbReference type="SUPFAM" id="SSF56645">
    <property type="entry name" value="Acyl-CoA dehydrogenase NM domain-like"/>
    <property type="match status" value="1"/>
</dbReference>
<dbReference type="PANTHER" id="PTHR43884:SF12">
    <property type="entry name" value="ISOVALERYL-COA DEHYDROGENASE, MITOCHONDRIAL-RELATED"/>
    <property type="match status" value="1"/>
</dbReference>
<protein>
    <submittedName>
        <fullName evidence="4">Dibenzothiophene desulfurization enzyme C</fullName>
    </submittedName>
</protein>
<dbReference type="PANTHER" id="PTHR43884">
    <property type="entry name" value="ACYL-COA DEHYDROGENASE"/>
    <property type="match status" value="1"/>
</dbReference>
<accession>A0A2U3MXI3</accession>
<dbReference type="Gene3D" id="1.20.140.10">
    <property type="entry name" value="Butyryl-CoA Dehydrogenase, subunit A, domain 3"/>
    <property type="match status" value="1"/>
</dbReference>
<dbReference type="GO" id="GO:0008470">
    <property type="term" value="F:3-methylbutanoyl-CoA dehydrogenase activity"/>
    <property type="evidence" value="ECO:0007669"/>
    <property type="project" value="TreeGrafter"/>
</dbReference>
<dbReference type="Proteomes" id="UP000245974">
    <property type="component" value="Unassembled WGS sequence"/>
</dbReference>
<dbReference type="GO" id="GO:0006552">
    <property type="term" value="P:L-leucine catabolic process"/>
    <property type="evidence" value="ECO:0007669"/>
    <property type="project" value="TreeGrafter"/>
</dbReference>
<feature type="domain" description="Acyl-CoA dehydrogenase C-terminal" evidence="3">
    <location>
        <begin position="246"/>
        <end position="380"/>
    </location>
</feature>
<feature type="domain" description="Acyl-CoA dehydrogenase/oxidase N-terminal" evidence="2">
    <location>
        <begin position="27"/>
        <end position="127"/>
    </location>
</feature>